<dbReference type="GeneID" id="36584702"/>
<dbReference type="InParanoid" id="A0A2J6TRB5"/>
<feature type="coiled-coil region" evidence="1">
    <location>
        <begin position="376"/>
        <end position="403"/>
    </location>
</feature>
<dbReference type="STRING" id="1095630.A0A2J6TRB5"/>
<evidence type="ECO:0000313" key="4">
    <source>
        <dbReference type="Proteomes" id="UP000235371"/>
    </source>
</evidence>
<evidence type="ECO:0000256" key="2">
    <source>
        <dbReference type="SAM" id="MobiDB-lite"/>
    </source>
</evidence>
<name>A0A2J6TRB5_9HELO</name>
<gene>
    <name evidence="3" type="ORF">K444DRAFT_553602</name>
</gene>
<feature type="region of interest" description="Disordered" evidence="2">
    <location>
        <begin position="1"/>
        <end position="30"/>
    </location>
</feature>
<feature type="region of interest" description="Disordered" evidence="2">
    <location>
        <begin position="52"/>
        <end position="180"/>
    </location>
</feature>
<protein>
    <submittedName>
        <fullName evidence="3">Uncharacterized protein</fullName>
    </submittedName>
</protein>
<proteinExistence type="predicted"/>
<dbReference type="Proteomes" id="UP000235371">
    <property type="component" value="Unassembled WGS sequence"/>
</dbReference>
<accession>A0A2J6TRB5</accession>
<feature type="compositionally biased region" description="Basic and acidic residues" evidence="2">
    <location>
        <begin position="157"/>
        <end position="177"/>
    </location>
</feature>
<feature type="compositionally biased region" description="Polar residues" evidence="2">
    <location>
        <begin position="500"/>
        <end position="536"/>
    </location>
</feature>
<dbReference type="EMBL" id="KZ613746">
    <property type="protein sequence ID" value="PMD65559.1"/>
    <property type="molecule type" value="Genomic_DNA"/>
</dbReference>
<feature type="compositionally biased region" description="Basic and acidic residues" evidence="2">
    <location>
        <begin position="52"/>
        <end position="68"/>
    </location>
</feature>
<organism evidence="3 4">
    <name type="scientific">Hyaloscypha bicolor E</name>
    <dbReference type="NCBI Taxonomy" id="1095630"/>
    <lineage>
        <taxon>Eukaryota</taxon>
        <taxon>Fungi</taxon>
        <taxon>Dikarya</taxon>
        <taxon>Ascomycota</taxon>
        <taxon>Pezizomycotina</taxon>
        <taxon>Leotiomycetes</taxon>
        <taxon>Helotiales</taxon>
        <taxon>Hyaloscyphaceae</taxon>
        <taxon>Hyaloscypha</taxon>
        <taxon>Hyaloscypha bicolor</taxon>
    </lineage>
</organism>
<feature type="compositionally biased region" description="Polar residues" evidence="2">
    <location>
        <begin position="1"/>
        <end position="22"/>
    </location>
</feature>
<sequence length="621" mass="67460">MTEQMGTPGSTADVSANGSKSSAPKDKACPFCHQQFTSSSLGRHLDLYIKEKNPKPADGLHDVVEIRKIRGGITRRQPRNSTSRREDSTPAATPGAQERRSPRPESDGQGNRSPSLRRDDNGVIDSVNFRGKPSMFINKGTWESTGVMNNIPVPRSSDSRSWDGEDRDGGRRAEARSRSVSKQMLAKTTFEQKQKMIDALDNAKAAELALRELLGSIRAAKQRIEGPSIFDYDPLSLDFPALTLHCLPPPPTLFQSTPVPNSTSWSILPPDERQYQALRAHFASEFNRWRVSCQIATTVPRDDLSYPPPASLFGLNFDDPSEQAQRAIASSTELEAKVSEHVHSVFAHWTSLGPSKRSEIWTLELARSVGRKSEENQKIKREKEFAIQEIEHLKSQVDELSRLQHPREFKIMPPSTVPIDGDFMAHLAQVGITAPSIGFSPMDRSVHLDTAIERAIGRWKVVVRETRGGGGMAGQRSLSGDSTASASLHPPLSLPSAKSISTPISPGNNASTVETPTINMSMDQPERTNSTLTDNTMDADAMGSDADADADADMEEDDSFVEMSDAPQSQLPATNFRLANGNTNSGANGNGGSGNGSGSGQQASRMNGMGEVVQGYVRIGA</sequence>
<keyword evidence="1" id="KW-0175">Coiled coil</keyword>
<feature type="region of interest" description="Disordered" evidence="2">
    <location>
        <begin position="467"/>
        <end position="609"/>
    </location>
</feature>
<evidence type="ECO:0000313" key="3">
    <source>
        <dbReference type="EMBL" id="PMD65559.1"/>
    </source>
</evidence>
<feature type="compositionally biased region" description="Basic and acidic residues" evidence="2">
    <location>
        <begin position="97"/>
        <end position="106"/>
    </location>
</feature>
<dbReference type="AlphaFoldDB" id="A0A2J6TRB5"/>
<feature type="compositionally biased region" description="Acidic residues" evidence="2">
    <location>
        <begin position="546"/>
        <end position="560"/>
    </location>
</feature>
<reference evidence="3 4" key="1">
    <citation type="submission" date="2016-04" db="EMBL/GenBank/DDBJ databases">
        <title>A degradative enzymes factory behind the ericoid mycorrhizal symbiosis.</title>
        <authorList>
            <consortium name="DOE Joint Genome Institute"/>
            <person name="Martino E."/>
            <person name="Morin E."/>
            <person name="Grelet G."/>
            <person name="Kuo A."/>
            <person name="Kohler A."/>
            <person name="Daghino S."/>
            <person name="Barry K."/>
            <person name="Choi C."/>
            <person name="Cichocki N."/>
            <person name="Clum A."/>
            <person name="Copeland A."/>
            <person name="Hainaut M."/>
            <person name="Haridas S."/>
            <person name="Labutti K."/>
            <person name="Lindquist E."/>
            <person name="Lipzen A."/>
            <person name="Khouja H.-R."/>
            <person name="Murat C."/>
            <person name="Ohm R."/>
            <person name="Olson A."/>
            <person name="Spatafora J."/>
            <person name="Veneault-Fourrey C."/>
            <person name="Henrissat B."/>
            <person name="Grigoriev I."/>
            <person name="Martin F."/>
            <person name="Perotto S."/>
        </authorList>
    </citation>
    <scope>NUCLEOTIDE SEQUENCE [LARGE SCALE GENOMIC DNA]</scope>
    <source>
        <strain evidence="3 4">E</strain>
    </source>
</reference>
<evidence type="ECO:0000256" key="1">
    <source>
        <dbReference type="SAM" id="Coils"/>
    </source>
</evidence>
<feature type="compositionally biased region" description="Low complexity" evidence="2">
    <location>
        <begin position="482"/>
        <end position="499"/>
    </location>
</feature>
<dbReference type="OrthoDB" id="3905365at2759"/>
<dbReference type="RefSeq" id="XP_024742463.1">
    <property type="nucleotide sequence ID" value="XM_024876623.1"/>
</dbReference>
<feature type="compositionally biased region" description="Gly residues" evidence="2">
    <location>
        <begin position="588"/>
        <end position="599"/>
    </location>
</feature>
<keyword evidence="4" id="KW-1185">Reference proteome</keyword>